<protein>
    <submittedName>
        <fullName evidence="2">Uncharacterized protein</fullName>
    </submittedName>
</protein>
<gene>
    <name evidence="2" type="ORF">LCGC14_1604440</name>
</gene>
<accession>A0A0F9KR18</accession>
<proteinExistence type="predicted"/>
<dbReference type="AlphaFoldDB" id="A0A0F9KR18"/>
<keyword evidence="1" id="KW-0472">Membrane</keyword>
<evidence type="ECO:0000313" key="2">
    <source>
        <dbReference type="EMBL" id="KKM24508.1"/>
    </source>
</evidence>
<reference evidence="2" key="1">
    <citation type="journal article" date="2015" name="Nature">
        <title>Complex archaea that bridge the gap between prokaryotes and eukaryotes.</title>
        <authorList>
            <person name="Spang A."/>
            <person name="Saw J.H."/>
            <person name="Jorgensen S.L."/>
            <person name="Zaremba-Niedzwiedzka K."/>
            <person name="Martijn J."/>
            <person name="Lind A.E."/>
            <person name="van Eijk R."/>
            <person name="Schleper C."/>
            <person name="Guy L."/>
            <person name="Ettema T.J."/>
        </authorList>
    </citation>
    <scope>NUCLEOTIDE SEQUENCE</scope>
</reference>
<keyword evidence="1" id="KW-1133">Transmembrane helix</keyword>
<keyword evidence="1" id="KW-0812">Transmembrane</keyword>
<sequence>MSPRLALALDTIIWVSATAALAIFVSTPLAILVGLIGVLYLSWCVVVMIRIMKVEQMMHRSGEGFGNFDGE</sequence>
<dbReference type="EMBL" id="LAZR01012911">
    <property type="protein sequence ID" value="KKM24508.1"/>
    <property type="molecule type" value="Genomic_DNA"/>
</dbReference>
<comment type="caution">
    <text evidence="2">The sequence shown here is derived from an EMBL/GenBank/DDBJ whole genome shotgun (WGS) entry which is preliminary data.</text>
</comment>
<organism evidence="2">
    <name type="scientific">marine sediment metagenome</name>
    <dbReference type="NCBI Taxonomy" id="412755"/>
    <lineage>
        <taxon>unclassified sequences</taxon>
        <taxon>metagenomes</taxon>
        <taxon>ecological metagenomes</taxon>
    </lineage>
</organism>
<name>A0A0F9KR18_9ZZZZ</name>
<feature type="transmembrane region" description="Helical" evidence="1">
    <location>
        <begin position="29"/>
        <end position="51"/>
    </location>
</feature>
<evidence type="ECO:0000256" key="1">
    <source>
        <dbReference type="SAM" id="Phobius"/>
    </source>
</evidence>